<evidence type="ECO:0000313" key="6">
    <source>
        <dbReference type="Proteomes" id="UP000440732"/>
    </source>
</evidence>
<dbReference type="EMBL" id="QXFW01002130">
    <property type="protein sequence ID" value="KAE8981707.1"/>
    <property type="molecule type" value="Genomic_DNA"/>
</dbReference>
<evidence type="ECO:0000313" key="4">
    <source>
        <dbReference type="EMBL" id="KAE9209099.1"/>
    </source>
</evidence>
<feature type="region of interest" description="Disordered" evidence="1">
    <location>
        <begin position="21"/>
        <end position="54"/>
    </location>
</feature>
<dbReference type="Proteomes" id="UP000440367">
    <property type="component" value="Unassembled WGS sequence"/>
</dbReference>
<reference evidence="5 6" key="1">
    <citation type="submission" date="2018-08" db="EMBL/GenBank/DDBJ databases">
        <title>Genomic investigation of the strawberry pathogen Phytophthora fragariae indicates pathogenicity is determined by transcriptional variation in three key races.</title>
        <authorList>
            <person name="Adams T.M."/>
            <person name="Armitage A.D."/>
            <person name="Sobczyk M.K."/>
            <person name="Bates H.J."/>
            <person name="Dunwell J.M."/>
            <person name="Nellist C.F."/>
            <person name="Harrison R.J."/>
        </authorList>
    </citation>
    <scope>NUCLEOTIDE SEQUENCE [LARGE SCALE GENOMIC DNA]</scope>
    <source>
        <strain evidence="4 5">BC-1</strain>
        <strain evidence="3 6">NOV-5</strain>
        <strain evidence="2 7">SCRP245</strain>
    </source>
</reference>
<evidence type="ECO:0000256" key="1">
    <source>
        <dbReference type="SAM" id="MobiDB-lite"/>
    </source>
</evidence>
<dbReference type="EMBL" id="QXGA01002226">
    <property type="protein sequence ID" value="KAE9101573.1"/>
    <property type="molecule type" value="Genomic_DNA"/>
</dbReference>
<evidence type="ECO:0000313" key="5">
    <source>
        <dbReference type="Proteomes" id="UP000440367"/>
    </source>
</evidence>
<protein>
    <submittedName>
        <fullName evidence="4">Uncharacterized protein</fullName>
    </submittedName>
</protein>
<dbReference type="AlphaFoldDB" id="A0A6A3XVL6"/>
<proteinExistence type="predicted"/>
<feature type="compositionally biased region" description="Low complexity" evidence="1">
    <location>
        <begin position="35"/>
        <end position="45"/>
    </location>
</feature>
<comment type="caution">
    <text evidence="4">The sequence shown here is derived from an EMBL/GenBank/DDBJ whole genome shotgun (WGS) entry which is preliminary data.</text>
</comment>
<sequence length="54" mass="5247">MTYSSACIGGSGVDCISKSGFGGSRGDCSTELDVEGPGPESEGGSTAASILRSD</sequence>
<dbReference type="Proteomes" id="UP000440732">
    <property type="component" value="Unassembled WGS sequence"/>
</dbReference>
<organism evidence="4 5">
    <name type="scientific">Phytophthora fragariae</name>
    <dbReference type="NCBI Taxonomy" id="53985"/>
    <lineage>
        <taxon>Eukaryota</taxon>
        <taxon>Sar</taxon>
        <taxon>Stramenopiles</taxon>
        <taxon>Oomycota</taxon>
        <taxon>Peronosporomycetes</taxon>
        <taxon>Peronosporales</taxon>
        <taxon>Peronosporaceae</taxon>
        <taxon>Phytophthora</taxon>
    </lineage>
</organism>
<evidence type="ECO:0000313" key="7">
    <source>
        <dbReference type="Proteomes" id="UP000460718"/>
    </source>
</evidence>
<evidence type="ECO:0000313" key="2">
    <source>
        <dbReference type="EMBL" id="KAE8981707.1"/>
    </source>
</evidence>
<name>A0A6A3XVL6_9STRA</name>
<dbReference type="Proteomes" id="UP000460718">
    <property type="component" value="Unassembled WGS sequence"/>
</dbReference>
<evidence type="ECO:0000313" key="3">
    <source>
        <dbReference type="EMBL" id="KAE9101573.1"/>
    </source>
</evidence>
<gene>
    <name evidence="4" type="ORF">PF002_g19207</name>
    <name evidence="3" type="ORF">PF006_g22640</name>
    <name evidence="2" type="ORF">PF011_g21921</name>
</gene>
<dbReference type="EMBL" id="QXGD01001313">
    <property type="protein sequence ID" value="KAE9209099.1"/>
    <property type="molecule type" value="Genomic_DNA"/>
</dbReference>
<accession>A0A6A3XVL6</accession>